<dbReference type="Proteomes" id="UP001497457">
    <property type="component" value="Chromosome 33rd"/>
</dbReference>
<protein>
    <submittedName>
        <fullName evidence="2">Uncharacterized protein</fullName>
    </submittedName>
</protein>
<organism evidence="2 3">
    <name type="scientific">Urochloa decumbens</name>
    <dbReference type="NCBI Taxonomy" id="240449"/>
    <lineage>
        <taxon>Eukaryota</taxon>
        <taxon>Viridiplantae</taxon>
        <taxon>Streptophyta</taxon>
        <taxon>Embryophyta</taxon>
        <taxon>Tracheophyta</taxon>
        <taxon>Spermatophyta</taxon>
        <taxon>Magnoliopsida</taxon>
        <taxon>Liliopsida</taxon>
        <taxon>Poales</taxon>
        <taxon>Poaceae</taxon>
        <taxon>PACMAD clade</taxon>
        <taxon>Panicoideae</taxon>
        <taxon>Panicodae</taxon>
        <taxon>Paniceae</taxon>
        <taxon>Melinidinae</taxon>
        <taxon>Urochloa</taxon>
    </lineage>
</organism>
<gene>
    <name evidence="2" type="ORF">URODEC1_LOCUS84936</name>
</gene>
<sequence length="79" mass="8851">MNAKQAVLCCLLLVLVLHADHTLAGWACNSTSIKVPFCKGWSCKAECWLEARLTSTRVYEHECTKGGIKGRCYCRLCEK</sequence>
<accession>A0ABC9DGJ1</accession>
<evidence type="ECO:0000313" key="3">
    <source>
        <dbReference type="Proteomes" id="UP001497457"/>
    </source>
</evidence>
<reference evidence="2" key="1">
    <citation type="submission" date="2024-10" db="EMBL/GenBank/DDBJ databases">
        <authorList>
            <person name="Ryan C."/>
        </authorList>
    </citation>
    <scope>NUCLEOTIDE SEQUENCE [LARGE SCALE GENOMIC DNA]</scope>
</reference>
<dbReference type="AlphaFoldDB" id="A0ABC9DGJ1"/>
<feature type="signal peptide" evidence="1">
    <location>
        <begin position="1"/>
        <end position="24"/>
    </location>
</feature>
<evidence type="ECO:0000313" key="2">
    <source>
        <dbReference type="EMBL" id="CAL5038241.1"/>
    </source>
</evidence>
<name>A0ABC9DGJ1_9POAL</name>
<feature type="chain" id="PRO_5044814319" evidence="1">
    <location>
        <begin position="25"/>
        <end position="79"/>
    </location>
</feature>
<evidence type="ECO:0000256" key="1">
    <source>
        <dbReference type="SAM" id="SignalP"/>
    </source>
</evidence>
<proteinExistence type="predicted"/>
<keyword evidence="1" id="KW-0732">Signal</keyword>
<keyword evidence="3" id="KW-1185">Reference proteome</keyword>
<dbReference type="EMBL" id="OZ075143">
    <property type="protein sequence ID" value="CAL5038241.1"/>
    <property type="molecule type" value="Genomic_DNA"/>
</dbReference>